<evidence type="ECO:0000256" key="3">
    <source>
        <dbReference type="ARBA" id="ARBA00022692"/>
    </source>
</evidence>
<dbReference type="FunFam" id="1.20.1260.100:FF:000001">
    <property type="entry name" value="translocator protein 2"/>
    <property type="match status" value="1"/>
</dbReference>
<keyword evidence="8" id="KW-1185">Reference proteome</keyword>
<proteinExistence type="inferred from homology"/>
<dbReference type="PIRSF" id="PIRSF005859">
    <property type="entry name" value="PBR"/>
    <property type="match status" value="1"/>
</dbReference>
<sequence>MTGIASKSQLRMSFLRYALICVPALLLLGALSAAFSGSSADNSWYMALRKPPLTPPGWVFGVVWTCLYILLGLAFAMLLHARGAHKRGRLIVLFVVGLLLNFAWSPLFFRFHEVTAALVVIAAMIVITIVLAHRLWTIRKLAAAMMLVYLAWLMFAAALNEELLRLNPGAEAVAPAASATNIPL</sequence>
<dbReference type="RefSeq" id="WP_147041781.1">
    <property type="nucleotide sequence ID" value="NZ_BAABIR010000001.1"/>
</dbReference>
<dbReference type="Gene3D" id="1.20.1260.100">
    <property type="entry name" value="TspO/MBR protein"/>
    <property type="match status" value="1"/>
</dbReference>
<protein>
    <submittedName>
        <fullName evidence="7">Tryptophan-rich sensory protein</fullName>
    </submittedName>
</protein>
<keyword evidence="3 6" id="KW-0812">Transmembrane</keyword>
<feature type="transmembrane region" description="Helical" evidence="6">
    <location>
        <begin position="90"/>
        <end position="108"/>
    </location>
</feature>
<dbReference type="AlphaFoldDB" id="A0A5C6TPU4"/>
<dbReference type="PANTHER" id="PTHR10057:SF0">
    <property type="entry name" value="TRANSLOCATOR PROTEIN"/>
    <property type="match status" value="1"/>
</dbReference>
<name>A0A5C6TPU4_9SPHN</name>
<dbReference type="InterPro" id="IPR038330">
    <property type="entry name" value="TspO/MBR-related_sf"/>
</dbReference>
<evidence type="ECO:0000313" key="8">
    <source>
        <dbReference type="Proteomes" id="UP000321249"/>
    </source>
</evidence>
<evidence type="ECO:0000313" key="7">
    <source>
        <dbReference type="EMBL" id="TXC62393.1"/>
    </source>
</evidence>
<evidence type="ECO:0000256" key="5">
    <source>
        <dbReference type="ARBA" id="ARBA00023136"/>
    </source>
</evidence>
<dbReference type="OrthoDB" id="9795496at2"/>
<gene>
    <name evidence="7" type="ORF">FRZ32_01215</name>
</gene>
<dbReference type="GO" id="GO:0033013">
    <property type="term" value="P:tetrapyrrole metabolic process"/>
    <property type="evidence" value="ECO:0007669"/>
    <property type="project" value="UniProtKB-ARBA"/>
</dbReference>
<accession>A0A5C6TPU4</accession>
<comment type="similarity">
    <text evidence="2">Belongs to the TspO/BZRP family.</text>
</comment>
<dbReference type="GO" id="GO:0016020">
    <property type="term" value="C:membrane"/>
    <property type="evidence" value="ECO:0007669"/>
    <property type="project" value="UniProtKB-SubCell"/>
</dbReference>
<dbReference type="InterPro" id="IPR004307">
    <property type="entry name" value="TspO_MBR"/>
</dbReference>
<organism evidence="7 8">
    <name type="scientific">Allosphingosinicella ginsenosidimutans</name>
    <dbReference type="NCBI Taxonomy" id="1176539"/>
    <lineage>
        <taxon>Bacteria</taxon>
        <taxon>Pseudomonadati</taxon>
        <taxon>Pseudomonadota</taxon>
        <taxon>Alphaproteobacteria</taxon>
        <taxon>Sphingomonadales</taxon>
        <taxon>Sphingomonadaceae</taxon>
        <taxon>Allosphingosinicella</taxon>
    </lineage>
</organism>
<comment type="caution">
    <text evidence="7">The sequence shown here is derived from an EMBL/GenBank/DDBJ whole genome shotgun (WGS) entry which is preliminary data.</text>
</comment>
<feature type="transmembrane region" description="Helical" evidence="6">
    <location>
        <begin position="114"/>
        <end position="132"/>
    </location>
</feature>
<feature type="transmembrane region" description="Helical" evidence="6">
    <location>
        <begin position="141"/>
        <end position="159"/>
    </location>
</feature>
<dbReference type="PANTHER" id="PTHR10057">
    <property type="entry name" value="PERIPHERAL-TYPE BENZODIAZEPINE RECEPTOR"/>
    <property type="match status" value="1"/>
</dbReference>
<feature type="transmembrane region" description="Helical" evidence="6">
    <location>
        <begin position="58"/>
        <end position="78"/>
    </location>
</feature>
<evidence type="ECO:0000256" key="1">
    <source>
        <dbReference type="ARBA" id="ARBA00004141"/>
    </source>
</evidence>
<evidence type="ECO:0000256" key="4">
    <source>
        <dbReference type="ARBA" id="ARBA00022989"/>
    </source>
</evidence>
<keyword evidence="5 6" id="KW-0472">Membrane</keyword>
<keyword evidence="4 6" id="KW-1133">Transmembrane helix</keyword>
<comment type="subcellular location">
    <subcellularLocation>
        <location evidence="1">Membrane</location>
        <topology evidence="1">Multi-pass membrane protein</topology>
    </subcellularLocation>
</comment>
<reference evidence="7 8" key="1">
    <citation type="journal article" date="2015" name="J. Microbiol.">
        <title>Sphingosinicella ginsenosidimutans sp. nov., with ginsenoside converting activity.</title>
        <authorList>
            <person name="Kim J.K."/>
            <person name="Kang M.S."/>
            <person name="Park S.C."/>
            <person name="Kim K.M."/>
            <person name="Choi K."/>
            <person name="Yoon M.H."/>
            <person name="Im W.T."/>
        </authorList>
    </citation>
    <scope>NUCLEOTIDE SEQUENCE [LARGE SCALE GENOMIC DNA]</scope>
    <source>
        <strain evidence="7 8">BS-11</strain>
    </source>
</reference>
<dbReference type="EMBL" id="VOQQ01000001">
    <property type="protein sequence ID" value="TXC62393.1"/>
    <property type="molecule type" value="Genomic_DNA"/>
</dbReference>
<dbReference type="Pfam" id="PF03073">
    <property type="entry name" value="TspO_MBR"/>
    <property type="match status" value="1"/>
</dbReference>
<dbReference type="Proteomes" id="UP000321249">
    <property type="component" value="Unassembled WGS sequence"/>
</dbReference>
<evidence type="ECO:0000256" key="2">
    <source>
        <dbReference type="ARBA" id="ARBA00007524"/>
    </source>
</evidence>
<evidence type="ECO:0000256" key="6">
    <source>
        <dbReference type="SAM" id="Phobius"/>
    </source>
</evidence>
<dbReference type="CDD" id="cd15904">
    <property type="entry name" value="TSPO_MBR"/>
    <property type="match status" value="1"/>
</dbReference>